<dbReference type="EMBL" id="LXQD01000070">
    <property type="protein sequence ID" value="RCJ39590.1"/>
    <property type="molecule type" value="Genomic_DNA"/>
</dbReference>
<comment type="caution">
    <text evidence="1">The sequence shown here is derived from an EMBL/GenBank/DDBJ whole genome shotgun (WGS) entry which is preliminary data.</text>
</comment>
<protein>
    <submittedName>
        <fullName evidence="1">Uncharacterized protein</fullName>
    </submittedName>
</protein>
<evidence type="ECO:0000313" key="1">
    <source>
        <dbReference type="EMBL" id="RCJ39590.1"/>
    </source>
</evidence>
<proteinExistence type="predicted"/>
<dbReference type="Proteomes" id="UP000252107">
    <property type="component" value="Unassembled WGS sequence"/>
</dbReference>
<evidence type="ECO:0000313" key="2">
    <source>
        <dbReference type="Proteomes" id="UP000252107"/>
    </source>
</evidence>
<organism evidence="1 2">
    <name type="scientific">Nostoc minutum NIES-26</name>
    <dbReference type="NCBI Taxonomy" id="1844469"/>
    <lineage>
        <taxon>Bacteria</taxon>
        <taxon>Bacillati</taxon>
        <taxon>Cyanobacteriota</taxon>
        <taxon>Cyanophyceae</taxon>
        <taxon>Nostocales</taxon>
        <taxon>Nostocaceae</taxon>
        <taxon>Nostoc</taxon>
    </lineage>
</organism>
<dbReference type="AlphaFoldDB" id="A0A367RV49"/>
<name>A0A367RV49_9NOSO</name>
<accession>A0A367RV49</accession>
<keyword evidence="2" id="KW-1185">Reference proteome</keyword>
<gene>
    <name evidence="1" type="ORF">A6770_38740</name>
</gene>
<reference evidence="1" key="1">
    <citation type="submission" date="2016-04" db="EMBL/GenBank/DDBJ databases">
        <authorList>
            <person name="Tabuchi Yagui T.R."/>
        </authorList>
    </citation>
    <scope>NUCLEOTIDE SEQUENCE [LARGE SCALE GENOMIC DNA]</scope>
    <source>
        <strain evidence="1">NIES-26</strain>
    </source>
</reference>
<sequence length="109" mass="12459">MTKKFTEVDNKYNLYTHIKRWSGEEIGCQAIAPQRENIIPALTPMTAYPLPTVDFLTTGDLIKLLRLLHPHEQEYQKFASGMALTESDRPPVLDNVVGIVKCHSKYQPF</sequence>